<feature type="chain" id="PRO_5026036925" description="ATP-binding protein" evidence="1">
    <location>
        <begin position="36"/>
        <end position="134"/>
    </location>
</feature>
<proteinExistence type="predicted"/>
<keyword evidence="1" id="KW-0732">Signal</keyword>
<gene>
    <name evidence="2" type="ORF">GQF42_27100</name>
</gene>
<evidence type="ECO:0000313" key="2">
    <source>
        <dbReference type="EMBL" id="QHA06465.1"/>
    </source>
</evidence>
<dbReference type="AlphaFoldDB" id="A0A6I6NBZ5"/>
<reference evidence="2 3" key="1">
    <citation type="submission" date="2019-12" db="EMBL/GenBank/DDBJ databases">
        <title>Streptomyces sp. strain T44 isolated from rhizosphere soil of Broussonetia papyrifera.</title>
        <authorList>
            <person name="Mo P."/>
        </authorList>
    </citation>
    <scope>NUCLEOTIDE SEQUENCE [LARGE SCALE GENOMIC DNA]</scope>
    <source>
        <strain evidence="2 3">T44</strain>
    </source>
</reference>
<evidence type="ECO:0000256" key="1">
    <source>
        <dbReference type="SAM" id="SignalP"/>
    </source>
</evidence>
<name>A0A6I6NBZ5_9ACTN</name>
<dbReference type="RefSeq" id="WP_158924085.1">
    <property type="nucleotide sequence ID" value="NZ_CP047020.1"/>
</dbReference>
<evidence type="ECO:0008006" key="4">
    <source>
        <dbReference type="Google" id="ProtNLM"/>
    </source>
</evidence>
<keyword evidence="3" id="KW-1185">Reference proteome</keyword>
<organism evidence="2 3">
    <name type="scientific">Streptomyces broussonetiae</name>
    <dbReference type="NCBI Taxonomy" id="2686304"/>
    <lineage>
        <taxon>Bacteria</taxon>
        <taxon>Bacillati</taxon>
        <taxon>Actinomycetota</taxon>
        <taxon>Actinomycetes</taxon>
        <taxon>Kitasatosporales</taxon>
        <taxon>Streptomycetaceae</taxon>
        <taxon>Streptomyces</taxon>
    </lineage>
</organism>
<accession>A0A6I6NBZ5</accession>
<sequence length="134" mass="13034">MARQTSPQHPVAQRALIAVATVGAALGAGAGTAYAESAAPVVQVPWRPTSLGRIDPEAGLAVLPGTVGYAVGPAAGLKPNPLAGTGVDPLDNGVGTQLADFKPVGSRMLTSPVAEAPTLGALPVAGQALGAVGR</sequence>
<feature type="signal peptide" evidence="1">
    <location>
        <begin position="1"/>
        <end position="35"/>
    </location>
</feature>
<dbReference type="KEGG" id="sbro:GQF42_27100"/>
<evidence type="ECO:0000313" key="3">
    <source>
        <dbReference type="Proteomes" id="UP000436138"/>
    </source>
</evidence>
<dbReference type="Proteomes" id="UP000436138">
    <property type="component" value="Chromosome"/>
</dbReference>
<dbReference type="EMBL" id="CP047020">
    <property type="protein sequence ID" value="QHA06465.1"/>
    <property type="molecule type" value="Genomic_DNA"/>
</dbReference>
<protein>
    <recommendedName>
        <fullName evidence="4">ATP-binding protein</fullName>
    </recommendedName>
</protein>